<comment type="caution">
    <text evidence="3">The sequence shown here is derived from an EMBL/GenBank/DDBJ whole genome shotgun (WGS) entry which is preliminary data.</text>
</comment>
<keyword evidence="2" id="KW-1133">Transmembrane helix</keyword>
<sequence length="108" mass="11737">MIGASGASILPHKLDFRVHCGRLIAPHGLLSVALILGLLLANQELTRGALDTGGGRHLLVRRGLWVVVGPARMDRPERKGRPGLAVPDWLTMVGPPEKEKKRKGERRA</sequence>
<dbReference type="Proteomes" id="UP001346149">
    <property type="component" value="Unassembled WGS sequence"/>
</dbReference>
<keyword evidence="2" id="KW-0472">Membrane</keyword>
<evidence type="ECO:0000256" key="2">
    <source>
        <dbReference type="SAM" id="Phobius"/>
    </source>
</evidence>
<gene>
    <name evidence="3" type="ORF">SAY86_013575</name>
</gene>
<organism evidence="3 4">
    <name type="scientific">Trapa natans</name>
    <name type="common">Water chestnut</name>
    <dbReference type="NCBI Taxonomy" id="22666"/>
    <lineage>
        <taxon>Eukaryota</taxon>
        <taxon>Viridiplantae</taxon>
        <taxon>Streptophyta</taxon>
        <taxon>Embryophyta</taxon>
        <taxon>Tracheophyta</taxon>
        <taxon>Spermatophyta</taxon>
        <taxon>Magnoliopsida</taxon>
        <taxon>eudicotyledons</taxon>
        <taxon>Gunneridae</taxon>
        <taxon>Pentapetalae</taxon>
        <taxon>rosids</taxon>
        <taxon>malvids</taxon>
        <taxon>Myrtales</taxon>
        <taxon>Lythraceae</taxon>
        <taxon>Trapa</taxon>
    </lineage>
</organism>
<keyword evidence="4" id="KW-1185">Reference proteome</keyword>
<dbReference type="AlphaFoldDB" id="A0AAN7QQM5"/>
<evidence type="ECO:0000313" key="4">
    <source>
        <dbReference type="Proteomes" id="UP001346149"/>
    </source>
</evidence>
<protein>
    <submittedName>
        <fullName evidence="3">Uncharacterized protein</fullName>
    </submittedName>
</protein>
<proteinExistence type="predicted"/>
<feature type="region of interest" description="Disordered" evidence="1">
    <location>
        <begin position="76"/>
        <end position="108"/>
    </location>
</feature>
<dbReference type="EMBL" id="JAXQNO010000020">
    <property type="protein sequence ID" value="KAK4771800.1"/>
    <property type="molecule type" value="Genomic_DNA"/>
</dbReference>
<evidence type="ECO:0000313" key="3">
    <source>
        <dbReference type="EMBL" id="KAK4771800.1"/>
    </source>
</evidence>
<reference evidence="3 4" key="1">
    <citation type="journal article" date="2023" name="Hortic Res">
        <title>Pangenome of water caltrop reveals structural variations and asymmetric subgenome divergence after allopolyploidization.</title>
        <authorList>
            <person name="Zhang X."/>
            <person name="Chen Y."/>
            <person name="Wang L."/>
            <person name="Yuan Y."/>
            <person name="Fang M."/>
            <person name="Shi L."/>
            <person name="Lu R."/>
            <person name="Comes H.P."/>
            <person name="Ma Y."/>
            <person name="Chen Y."/>
            <person name="Huang G."/>
            <person name="Zhou Y."/>
            <person name="Zheng Z."/>
            <person name="Qiu Y."/>
        </authorList>
    </citation>
    <scope>NUCLEOTIDE SEQUENCE [LARGE SCALE GENOMIC DNA]</scope>
    <source>
        <strain evidence="3">F231</strain>
    </source>
</reference>
<keyword evidence="2" id="KW-0812">Transmembrane</keyword>
<name>A0AAN7QQM5_TRANT</name>
<feature type="transmembrane region" description="Helical" evidence="2">
    <location>
        <begin position="23"/>
        <end position="41"/>
    </location>
</feature>
<evidence type="ECO:0000256" key="1">
    <source>
        <dbReference type="SAM" id="MobiDB-lite"/>
    </source>
</evidence>
<accession>A0AAN7QQM5</accession>